<dbReference type="PRINTS" id="PR00419">
    <property type="entry name" value="ADXRDTASE"/>
</dbReference>
<protein>
    <submittedName>
        <fullName evidence="3">(2Fe-2S)-binding protein</fullName>
    </submittedName>
</protein>
<organism evidence="3 4">
    <name type="scientific">Salipiger mangrovisoli</name>
    <dbReference type="NCBI Taxonomy" id="2865933"/>
    <lineage>
        <taxon>Bacteria</taxon>
        <taxon>Pseudomonadati</taxon>
        <taxon>Pseudomonadota</taxon>
        <taxon>Alphaproteobacteria</taxon>
        <taxon>Rhodobacterales</taxon>
        <taxon>Roseobacteraceae</taxon>
        <taxon>Salipiger</taxon>
    </lineage>
</organism>
<comment type="caution">
    <text evidence="3">The sequence shown here is derived from an EMBL/GenBank/DDBJ whole genome shotgun (WGS) entry which is preliminary data.</text>
</comment>
<dbReference type="Gene3D" id="3.50.50.60">
    <property type="entry name" value="FAD/NAD(P)-binding domain"/>
    <property type="match status" value="1"/>
</dbReference>
<keyword evidence="1" id="KW-0560">Oxidoreductase</keyword>
<dbReference type="Proteomes" id="UP000607796">
    <property type="component" value="Unassembled WGS sequence"/>
</dbReference>
<dbReference type="InterPro" id="IPR042204">
    <property type="entry name" value="2Fe-2S-bd_N"/>
</dbReference>
<feature type="non-terminal residue" evidence="3">
    <location>
        <position position="218"/>
    </location>
</feature>
<gene>
    <name evidence="3" type="ORF">IQ782_29545</name>
</gene>
<reference evidence="3 4" key="1">
    <citation type="journal article" date="2021" name="Int. J. Syst. Evol. Microbiol.">
        <title>Salipiger mangrovisoli sp. nov., isolated from mangrove soil and the proposal for the reclassification of Paraphaeobacter pallidus as Salipiger pallidus comb. nov.</title>
        <authorList>
            <person name="Du J."/>
            <person name="Liu Y."/>
            <person name="Pei T."/>
            <person name="Deng M.R."/>
            <person name="Zhu H."/>
        </authorList>
    </citation>
    <scope>NUCLEOTIDE SEQUENCE [LARGE SCALE GENOMIC DNA]</scope>
    <source>
        <strain evidence="3 4">6D45A</strain>
    </source>
</reference>
<evidence type="ECO:0000313" key="4">
    <source>
        <dbReference type="Proteomes" id="UP000607796"/>
    </source>
</evidence>
<dbReference type="RefSeq" id="WP_194138218.1">
    <property type="nucleotide sequence ID" value="NZ_JADFFK010000079.1"/>
</dbReference>
<keyword evidence="4" id="KW-1185">Reference proteome</keyword>
<dbReference type="InterPro" id="IPR051691">
    <property type="entry name" value="Metab_Enz_Cyan_OpOx_G3PDH"/>
</dbReference>
<dbReference type="SUPFAM" id="SSF51905">
    <property type="entry name" value="FAD/NAD(P)-binding domain"/>
    <property type="match status" value="1"/>
</dbReference>
<evidence type="ECO:0000256" key="1">
    <source>
        <dbReference type="ARBA" id="ARBA00023002"/>
    </source>
</evidence>
<accession>A0ABR9XBH1</accession>
<sequence>MSSYRVSGKGRVNNARPVNFTFDGKTFQGFEGDTVASALLANGVHLMGRSFKYHRPRGPVAAGSEEPNALIGTRRGPGRFEPNTRATVQEIWGGLETHSQNKFPSLKFDIGAVNDGAYMLFSAGFYYKTFMWPRSFWDKVYEPFIRAAAGLGVSPTEEDPDSYASRNLHCDVLIVGAGPSGIAAARVAAEAGLKVVLVDENPEVGGTLLSEPQAQIDG</sequence>
<dbReference type="PANTHER" id="PTHR42949:SF3">
    <property type="entry name" value="ANAEROBIC GLYCEROL-3-PHOSPHATE DEHYDROGENASE SUBUNIT B"/>
    <property type="match status" value="1"/>
</dbReference>
<proteinExistence type="predicted"/>
<dbReference type="Pfam" id="PF12831">
    <property type="entry name" value="FAD_oxidored"/>
    <property type="match status" value="1"/>
</dbReference>
<evidence type="ECO:0000313" key="3">
    <source>
        <dbReference type="EMBL" id="MBE9640986.1"/>
    </source>
</evidence>
<feature type="region of interest" description="Disordered" evidence="2">
    <location>
        <begin position="59"/>
        <end position="80"/>
    </location>
</feature>
<dbReference type="Gene3D" id="3.10.20.440">
    <property type="entry name" value="2Fe-2S iron-sulphur cluster binding domain, sarcosine oxidase, alpha subunit, N-terminal domain"/>
    <property type="match status" value="1"/>
</dbReference>
<dbReference type="Pfam" id="PF13510">
    <property type="entry name" value="Fer2_4"/>
    <property type="match status" value="1"/>
</dbReference>
<dbReference type="EMBL" id="JADFFK010000079">
    <property type="protein sequence ID" value="MBE9640986.1"/>
    <property type="molecule type" value="Genomic_DNA"/>
</dbReference>
<evidence type="ECO:0000256" key="2">
    <source>
        <dbReference type="SAM" id="MobiDB-lite"/>
    </source>
</evidence>
<dbReference type="InterPro" id="IPR036188">
    <property type="entry name" value="FAD/NAD-bd_sf"/>
</dbReference>
<dbReference type="PANTHER" id="PTHR42949">
    <property type="entry name" value="ANAEROBIC GLYCEROL-3-PHOSPHATE DEHYDROGENASE SUBUNIT B"/>
    <property type="match status" value="1"/>
</dbReference>
<name>A0ABR9XBH1_9RHOB</name>